<dbReference type="PANTHER" id="PTHR45713:SF6">
    <property type="entry name" value="F5_8 TYPE C DOMAIN-CONTAINING PROTEIN"/>
    <property type="match status" value="1"/>
</dbReference>
<evidence type="ECO:0000256" key="2">
    <source>
        <dbReference type="ARBA" id="ARBA00004613"/>
    </source>
</evidence>
<keyword evidence="6" id="KW-0479">Metal-binding</keyword>
<comment type="subcellular location">
    <subcellularLocation>
        <location evidence="2">Secreted</location>
    </subcellularLocation>
</comment>
<dbReference type="PANTHER" id="PTHR45713">
    <property type="entry name" value="FTP DOMAIN-CONTAINING PROTEIN"/>
    <property type="match status" value="1"/>
</dbReference>
<evidence type="ECO:0000256" key="1">
    <source>
        <dbReference type="ARBA" id="ARBA00002219"/>
    </source>
</evidence>
<keyword evidence="9" id="KW-0106">Calcium</keyword>
<evidence type="ECO:0000256" key="6">
    <source>
        <dbReference type="ARBA" id="ARBA00022723"/>
    </source>
</evidence>
<dbReference type="SMART" id="SM00607">
    <property type="entry name" value="FTP"/>
    <property type="match status" value="1"/>
</dbReference>
<dbReference type="SUPFAM" id="SSF49785">
    <property type="entry name" value="Galactose-binding domain-like"/>
    <property type="match status" value="1"/>
</dbReference>
<dbReference type="Pfam" id="PF22633">
    <property type="entry name" value="F5_F8_type_C_2"/>
    <property type="match status" value="1"/>
</dbReference>
<evidence type="ECO:0000256" key="11">
    <source>
        <dbReference type="ARBA" id="ARBA00023180"/>
    </source>
</evidence>
<keyword evidence="14" id="KW-1185">Reference proteome</keyword>
<comment type="function">
    <text evidence="1">Acts as a defensive agent. Recognizes blood group fucosylated oligosaccharides including A, B, H and Lewis B-type antigens. Does not recognize Lewis A antigen and has low affinity for monovalent haptens.</text>
</comment>
<dbReference type="Gene3D" id="2.60.120.260">
    <property type="entry name" value="Galactose-binding domain-like"/>
    <property type="match status" value="1"/>
</dbReference>
<protein>
    <submittedName>
        <fullName evidence="15">Uncharacterized protein LOC102808889</fullName>
    </submittedName>
</protein>
<dbReference type="InterPro" id="IPR025155">
    <property type="entry name" value="WxxW_domain"/>
</dbReference>
<dbReference type="InterPro" id="IPR016187">
    <property type="entry name" value="CTDL_fold"/>
</dbReference>
<sequence length="384" mass="42229">MEIKKTFTLVMCMASLVHVCYSGLCELAEDTVATQSSTLEDASAERAIDGNDVNIYNMGSCTQTSAEHQPWWMVDLGRSQIVHHVVVTNRGDCCEKRLDGAVVTVGDTADHLANPQCGNQVDFEKQSYDSKIKFLCDENQVGRYVGVYLKDRHGPLTLCEVEVYGGKKVGGCLLWTNWMNNNDKSGNVDNETISASLATYPDTMCENPTGIEARTVGSRIPAESSNQVFAEYNLEEGFLCRSADQAQGQNCFDYEVRYCCAGGGNNAVVIAEKVSHSEAVGKCESKGMSMYKVHDKTSLAHALSTINQSGIAANNFWIDGTFGKNRRINFNEGTHASLEDMKPLFHRGEPNGSGDCLHFWYRSGSGLSLDDGDCDVNQYYLCMH</sequence>
<evidence type="ECO:0000313" key="15">
    <source>
        <dbReference type="RefSeq" id="XP_006823092.1"/>
    </source>
</evidence>
<dbReference type="SUPFAM" id="SSF56436">
    <property type="entry name" value="C-type lectin-like"/>
    <property type="match status" value="1"/>
</dbReference>
<evidence type="ECO:0000256" key="7">
    <source>
        <dbReference type="ARBA" id="ARBA00022729"/>
    </source>
</evidence>
<evidence type="ECO:0000313" key="14">
    <source>
        <dbReference type="Proteomes" id="UP000694865"/>
    </source>
</evidence>
<dbReference type="Pfam" id="PF13330">
    <property type="entry name" value="Mucin2_WxxW"/>
    <property type="match status" value="1"/>
</dbReference>
<dbReference type="Proteomes" id="UP000694865">
    <property type="component" value="Unplaced"/>
</dbReference>
<dbReference type="InterPro" id="IPR006585">
    <property type="entry name" value="FTP1"/>
</dbReference>
<dbReference type="InterPro" id="IPR016186">
    <property type="entry name" value="C-type_lectin-like/link_sf"/>
</dbReference>
<dbReference type="GeneID" id="102808889"/>
<evidence type="ECO:0000259" key="13">
    <source>
        <dbReference type="SMART" id="SM00607"/>
    </source>
</evidence>
<dbReference type="InterPro" id="IPR051941">
    <property type="entry name" value="BG_Antigen-Binding_Lectin"/>
</dbReference>
<feature type="chain" id="PRO_5045075931" evidence="12">
    <location>
        <begin position="23"/>
        <end position="384"/>
    </location>
</feature>
<reference evidence="15" key="1">
    <citation type="submission" date="2025-08" db="UniProtKB">
        <authorList>
            <consortium name="RefSeq"/>
        </authorList>
    </citation>
    <scope>IDENTIFICATION</scope>
    <source>
        <tissue evidence="15">Testes</tissue>
    </source>
</reference>
<evidence type="ECO:0000256" key="10">
    <source>
        <dbReference type="ARBA" id="ARBA00023157"/>
    </source>
</evidence>
<name>A0ABM0MSV1_SACKO</name>
<evidence type="ECO:0000256" key="8">
    <source>
        <dbReference type="ARBA" id="ARBA00022734"/>
    </source>
</evidence>
<evidence type="ECO:0000256" key="4">
    <source>
        <dbReference type="ARBA" id="ARBA00011233"/>
    </source>
</evidence>
<dbReference type="RefSeq" id="XP_006823092.1">
    <property type="nucleotide sequence ID" value="XM_006823029.1"/>
</dbReference>
<comment type="subunit">
    <text evidence="4">Homotrimer.</text>
</comment>
<evidence type="ECO:0000256" key="12">
    <source>
        <dbReference type="SAM" id="SignalP"/>
    </source>
</evidence>
<dbReference type="Gene3D" id="3.10.100.10">
    <property type="entry name" value="Mannose-Binding Protein A, subunit A"/>
    <property type="match status" value="1"/>
</dbReference>
<organism evidence="14 15">
    <name type="scientific">Saccoglossus kowalevskii</name>
    <name type="common">Acorn worm</name>
    <dbReference type="NCBI Taxonomy" id="10224"/>
    <lineage>
        <taxon>Eukaryota</taxon>
        <taxon>Metazoa</taxon>
        <taxon>Hemichordata</taxon>
        <taxon>Enteropneusta</taxon>
        <taxon>Harrimaniidae</taxon>
        <taxon>Saccoglossus</taxon>
    </lineage>
</organism>
<evidence type="ECO:0000256" key="3">
    <source>
        <dbReference type="ARBA" id="ARBA00010147"/>
    </source>
</evidence>
<gene>
    <name evidence="15" type="primary">LOC102808889</name>
</gene>
<keyword evidence="8" id="KW-0430">Lectin</keyword>
<dbReference type="InterPro" id="IPR008979">
    <property type="entry name" value="Galactose-bd-like_sf"/>
</dbReference>
<evidence type="ECO:0000256" key="5">
    <source>
        <dbReference type="ARBA" id="ARBA00022525"/>
    </source>
</evidence>
<proteinExistence type="inferred from homology"/>
<keyword evidence="7 12" id="KW-0732">Signal</keyword>
<keyword evidence="11" id="KW-0325">Glycoprotein</keyword>
<keyword evidence="10" id="KW-1015">Disulfide bond</keyword>
<feature type="domain" description="Fucolectin tachylectin-4 pentraxin-1" evidence="13">
    <location>
        <begin position="28"/>
        <end position="170"/>
    </location>
</feature>
<accession>A0ABM0MSV1</accession>
<comment type="similarity">
    <text evidence="3">Belongs to the fucolectin family.</text>
</comment>
<feature type="signal peptide" evidence="12">
    <location>
        <begin position="1"/>
        <end position="22"/>
    </location>
</feature>
<keyword evidence="5" id="KW-0964">Secreted</keyword>
<evidence type="ECO:0000256" key="9">
    <source>
        <dbReference type="ARBA" id="ARBA00022837"/>
    </source>
</evidence>